<dbReference type="Pfam" id="PF08238">
    <property type="entry name" value="Sel1"/>
    <property type="match status" value="8"/>
</dbReference>
<dbReference type="InterPro" id="IPR011990">
    <property type="entry name" value="TPR-like_helical_dom_sf"/>
</dbReference>
<dbReference type="SUPFAM" id="SSF81901">
    <property type="entry name" value="HCP-like"/>
    <property type="match status" value="3"/>
</dbReference>
<dbReference type="PANTHER" id="PTHR11102">
    <property type="entry name" value="SEL-1-LIKE PROTEIN"/>
    <property type="match status" value="1"/>
</dbReference>
<protein>
    <submittedName>
        <fullName evidence="1">Sel1 repeat family protein</fullName>
    </submittedName>
</protein>
<dbReference type="EMBL" id="PKJO01000002">
    <property type="protein sequence ID" value="PLA40960.1"/>
    <property type="molecule type" value="Genomic_DNA"/>
</dbReference>
<organism evidence="1 2">
    <name type="scientific">Neisseria sicca</name>
    <dbReference type="NCBI Taxonomy" id="490"/>
    <lineage>
        <taxon>Bacteria</taxon>
        <taxon>Pseudomonadati</taxon>
        <taxon>Pseudomonadota</taxon>
        <taxon>Betaproteobacteria</taxon>
        <taxon>Neisseriales</taxon>
        <taxon>Neisseriaceae</taxon>
        <taxon>Neisseria</taxon>
    </lineage>
</organism>
<dbReference type="PANTHER" id="PTHR11102:SF160">
    <property type="entry name" value="ERAD-ASSOCIATED E3 UBIQUITIN-PROTEIN LIGASE COMPONENT HRD3"/>
    <property type="match status" value="1"/>
</dbReference>
<dbReference type="InterPro" id="IPR006597">
    <property type="entry name" value="Sel1-like"/>
</dbReference>
<dbReference type="AlphaFoldDB" id="A0A2I1XE96"/>
<proteinExistence type="predicted"/>
<name>A0A2I1XE96_NEISI</name>
<evidence type="ECO:0000313" key="1">
    <source>
        <dbReference type="EMBL" id="PLA40960.1"/>
    </source>
</evidence>
<comment type="caution">
    <text evidence="1">The sequence shown here is derived from an EMBL/GenBank/DDBJ whole genome shotgun (WGS) entry which is preliminary data.</text>
</comment>
<sequence length="460" mass="50992">MTIIPKRLSLQDIVPTEPPFEGNLRDFLPLRQIMEDGNEEAVYRMCGMLLGGKENRRALSGVEYIASVGFPDTAYRLLHWSDRFGLSADKLLDAYADFGERGFLAAQTALMRYYAERNDLQFLYWAQCAAPQSPEAQYLIARQYVLADNWEKALNWYNQAASQGWAQACLQLGKSFLYGCGVSADSAQAEVYLEYAAEHGWVEAQILMADLLAAKGNQDALSWYSLAAVQGSAAAQTALARQYLTGKLTDRDPLQAFKYARTAADRQFPDALCLMGDLCRYGLGIRPDLSVAQQYYRHAAALGSMAAVQKLLSEAALHQPEHYEKLKSEALQRQETEQLCRSAAACLDGIGQKKDYARARRLYLEAAVCNHADAAAGLGKIYYYGLGIPADAGSAAYWFGIAAEQNHPEAQYYSAFLLYHGQGTATNVPAAYDYLQAAADNGYGNPQELRAILEQWQCER</sequence>
<reference evidence="1 2" key="1">
    <citation type="submission" date="2017-12" db="EMBL/GenBank/DDBJ databases">
        <title>Phylogenetic diversity of female urinary microbiome.</title>
        <authorList>
            <person name="Thomas-White K."/>
            <person name="Wolfe A.J."/>
        </authorList>
    </citation>
    <scope>NUCLEOTIDE SEQUENCE [LARGE SCALE GENOMIC DNA]</scope>
    <source>
        <strain evidence="1 2">UMB0321</strain>
    </source>
</reference>
<dbReference type="Gene3D" id="1.25.40.10">
    <property type="entry name" value="Tetratricopeptide repeat domain"/>
    <property type="match status" value="2"/>
</dbReference>
<dbReference type="SMART" id="SM00671">
    <property type="entry name" value="SEL1"/>
    <property type="match status" value="8"/>
</dbReference>
<evidence type="ECO:0000313" key="2">
    <source>
        <dbReference type="Proteomes" id="UP000234767"/>
    </source>
</evidence>
<dbReference type="RefSeq" id="WP_101809897.1">
    <property type="nucleotide sequence ID" value="NZ_VDZJ01000015.1"/>
</dbReference>
<dbReference type="InterPro" id="IPR050767">
    <property type="entry name" value="Sel1_AlgK"/>
</dbReference>
<accession>A0A2I1XE96</accession>
<gene>
    <name evidence="1" type="ORF">CYK00_02790</name>
</gene>
<dbReference type="Proteomes" id="UP000234767">
    <property type="component" value="Unassembled WGS sequence"/>
</dbReference>